<evidence type="ECO:0000313" key="2">
    <source>
        <dbReference type="EMBL" id="CAH1415715.1"/>
    </source>
</evidence>
<evidence type="ECO:0000313" key="3">
    <source>
        <dbReference type="Proteomes" id="UP001157418"/>
    </source>
</evidence>
<sequence length="108" mass="12156">MEDPKSLSVVAVFQQKLFGSGFGCFLVLTTNSSIVTPMHILSDTMTENEEPVGTESVDMEASIPSPPTSSGRMFLFFLYRFFLPFLFFYMLFGSLLQFSYLLIVQPLS</sequence>
<reference evidence="2 3" key="1">
    <citation type="submission" date="2022-01" db="EMBL/GenBank/DDBJ databases">
        <authorList>
            <person name="Xiong W."/>
            <person name="Schranz E."/>
        </authorList>
    </citation>
    <scope>NUCLEOTIDE SEQUENCE [LARGE SCALE GENOMIC DNA]</scope>
</reference>
<organism evidence="2 3">
    <name type="scientific">Lactuca virosa</name>
    <dbReference type="NCBI Taxonomy" id="75947"/>
    <lineage>
        <taxon>Eukaryota</taxon>
        <taxon>Viridiplantae</taxon>
        <taxon>Streptophyta</taxon>
        <taxon>Embryophyta</taxon>
        <taxon>Tracheophyta</taxon>
        <taxon>Spermatophyta</taxon>
        <taxon>Magnoliopsida</taxon>
        <taxon>eudicotyledons</taxon>
        <taxon>Gunneridae</taxon>
        <taxon>Pentapetalae</taxon>
        <taxon>asterids</taxon>
        <taxon>campanulids</taxon>
        <taxon>Asterales</taxon>
        <taxon>Asteraceae</taxon>
        <taxon>Cichorioideae</taxon>
        <taxon>Cichorieae</taxon>
        <taxon>Lactucinae</taxon>
        <taxon>Lactuca</taxon>
    </lineage>
</organism>
<keyword evidence="1" id="KW-0472">Membrane</keyword>
<keyword evidence="1" id="KW-0812">Transmembrane</keyword>
<gene>
    <name evidence="2" type="ORF">LVIROSA_LOCUS3539</name>
</gene>
<evidence type="ECO:0000256" key="1">
    <source>
        <dbReference type="SAM" id="Phobius"/>
    </source>
</evidence>
<dbReference type="Proteomes" id="UP001157418">
    <property type="component" value="Unassembled WGS sequence"/>
</dbReference>
<proteinExistence type="predicted"/>
<dbReference type="AlphaFoldDB" id="A0AAU9LPA8"/>
<feature type="transmembrane region" description="Helical" evidence="1">
    <location>
        <begin position="81"/>
        <end position="103"/>
    </location>
</feature>
<protein>
    <submittedName>
        <fullName evidence="2">Uncharacterized protein</fullName>
    </submittedName>
</protein>
<dbReference type="EMBL" id="CAKMRJ010000002">
    <property type="protein sequence ID" value="CAH1415715.1"/>
    <property type="molecule type" value="Genomic_DNA"/>
</dbReference>
<keyword evidence="1" id="KW-1133">Transmembrane helix</keyword>
<comment type="caution">
    <text evidence="2">The sequence shown here is derived from an EMBL/GenBank/DDBJ whole genome shotgun (WGS) entry which is preliminary data.</text>
</comment>
<accession>A0AAU9LPA8</accession>
<keyword evidence="3" id="KW-1185">Reference proteome</keyword>
<name>A0AAU9LPA8_9ASTR</name>